<evidence type="ECO:0000313" key="9">
    <source>
        <dbReference type="Proteomes" id="UP000291838"/>
    </source>
</evidence>
<evidence type="ECO:0000256" key="1">
    <source>
        <dbReference type="ARBA" id="ARBA00005791"/>
    </source>
</evidence>
<evidence type="ECO:0000313" key="8">
    <source>
        <dbReference type="EMBL" id="RYB89089.1"/>
    </source>
</evidence>
<evidence type="ECO:0000256" key="3">
    <source>
        <dbReference type="ARBA" id="ARBA00023002"/>
    </source>
</evidence>
<keyword evidence="3" id="KW-0560">Oxidoreductase</keyword>
<keyword evidence="4" id="KW-1015">Disulfide bond</keyword>
<feature type="transmembrane region" description="Helical" evidence="6">
    <location>
        <begin position="21"/>
        <end position="40"/>
    </location>
</feature>
<proteinExistence type="inferred from homology"/>
<sequence>MLATIVRSRCLRRVAVVHDQTKAALAVAAIIVAAIGGVFVSNQLQGGNEPAAAQVESAIADGAIVRDDSRILGEEGSSGVTFVEFLDFECEACGAAFPIVEDLREKYAGEVTFVIRYFPLPSHFNSSRAARAVESAARQGQLEAMYSRMYETQAEWGEAGEPKDDLFRSFAEDLGLDMDQFDADYASQEVEDRVARDVADGESLGVSGTPTFYVDGELFQPETVEDFSAVLDEALAK</sequence>
<keyword evidence="2" id="KW-0732">Signal</keyword>
<gene>
    <name evidence="8" type="ORF">EUA06_18495</name>
</gene>
<dbReference type="EMBL" id="SDWS01000009">
    <property type="protein sequence ID" value="RYB89089.1"/>
    <property type="molecule type" value="Genomic_DNA"/>
</dbReference>
<comment type="caution">
    <text evidence="8">The sequence shown here is derived from an EMBL/GenBank/DDBJ whole genome shotgun (WGS) entry which is preliminary data.</text>
</comment>
<protein>
    <submittedName>
        <fullName evidence="8">Thioredoxin</fullName>
    </submittedName>
</protein>
<keyword evidence="6" id="KW-1133">Transmembrane helix</keyword>
<evidence type="ECO:0000256" key="5">
    <source>
        <dbReference type="ARBA" id="ARBA00023284"/>
    </source>
</evidence>
<feature type="domain" description="Thioredoxin" evidence="7">
    <location>
        <begin position="43"/>
        <end position="236"/>
    </location>
</feature>
<comment type="similarity">
    <text evidence="1">Belongs to the thioredoxin family. DsbA subfamily.</text>
</comment>
<organism evidence="8 9">
    <name type="scientific">Nocardioides glacieisoli</name>
    <dbReference type="NCBI Taxonomy" id="1168730"/>
    <lineage>
        <taxon>Bacteria</taxon>
        <taxon>Bacillati</taxon>
        <taxon>Actinomycetota</taxon>
        <taxon>Actinomycetes</taxon>
        <taxon>Propionibacteriales</taxon>
        <taxon>Nocardioidaceae</taxon>
        <taxon>Nocardioides</taxon>
    </lineage>
</organism>
<evidence type="ECO:0000256" key="4">
    <source>
        <dbReference type="ARBA" id="ARBA00023157"/>
    </source>
</evidence>
<reference evidence="8 9" key="1">
    <citation type="submission" date="2019-01" db="EMBL/GenBank/DDBJ databases">
        <title>Novel species of Nocardioides.</title>
        <authorList>
            <person name="Liu Q."/>
            <person name="Xin Y.-H."/>
        </authorList>
    </citation>
    <scope>NUCLEOTIDE SEQUENCE [LARGE SCALE GENOMIC DNA]</scope>
    <source>
        <strain evidence="8 9">HLT3-15</strain>
    </source>
</reference>
<evidence type="ECO:0000259" key="7">
    <source>
        <dbReference type="PROSITE" id="PS51352"/>
    </source>
</evidence>
<keyword evidence="6" id="KW-0812">Transmembrane</keyword>
<dbReference type="PANTHER" id="PTHR13887:SF14">
    <property type="entry name" value="DISULFIDE BOND FORMATION PROTEIN D"/>
    <property type="match status" value="1"/>
</dbReference>
<dbReference type="InterPro" id="IPR013766">
    <property type="entry name" value="Thioredoxin_domain"/>
</dbReference>
<keyword evidence="5" id="KW-0676">Redox-active center</keyword>
<dbReference type="AlphaFoldDB" id="A0A4Q2RN82"/>
<dbReference type="InterPro" id="IPR012336">
    <property type="entry name" value="Thioredoxin-like_fold"/>
</dbReference>
<dbReference type="PANTHER" id="PTHR13887">
    <property type="entry name" value="GLUTATHIONE S-TRANSFERASE KAPPA"/>
    <property type="match status" value="1"/>
</dbReference>
<evidence type="ECO:0000256" key="2">
    <source>
        <dbReference type="ARBA" id="ARBA00022729"/>
    </source>
</evidence>
<dbReference type="Pfam" id="PF13462">
    <property type="entry name" value="Thioredoxin_4"/>
    <property type="match status" value="1"/>
</dbReference>
<keyword evidence="9" id="KW-1185">Reference proteome</keyword>
<dbReference type="GO" id="GO:0016491">
    <property type="term" value="F:oxidoreductase activity"/>
    <property type="evidence" value="ECO:0007669"/>
    <property type="project" value="UniProtKB-KW"/>
</dbReference>
<dbReference type="OrthoDB" id="117402at2"/>
<name>A0A4Q2RN82_9ACTN</name>
<dbReference type="Proteomes" id="UP000291838">
    <property type="component" value="Unassembled WGS sequence"/>
</dbReference>
<evidence type="ECO:0000256" key="6">
    <source>
        <dbReference type="SAM" id="Phobius"/>
    </source>
</evidence>
<keyword evidence="6" id="KW-0472">Membrane</keyword>
<dbReference type="InterPro" id="IPR036249">
    <property type="entry name" value="Thioredoxin-like_sf"/>
</dbReference>
<dbReference type="PROSITE" id="PS51352">
    <property type="entry name" value="THIOREDOXIN_2"/>
    <property type="match status" value="1"/>
</dbReference>
<dbReference type="SUPFAM" id="SSF52833">
    <property type="entry name" value="Thioredoxin-like"/>
    <property type="match status" value="1"/>
</dbReference>
<accession>A0A4Q2RN82</accession>
<dbReference type="Gene3D" id="3.40.30.10">
    <property type="entry name" value="Glutaredoxin"/>
    <property type="match status" value="1"/>
</dbReference>